<keyword evidence="3 8" id="KW-0349">Heme</keyword>
<feature type="signal peptide" evidence="10">
    <location>
        <begin position="1"/>
        <end position="19"/>
    </location>
</feature>
<evidence type="ECO:0000256" key="1">
    <source>
        <dbReference type="ARBA" id="ARBA00004418"/>
    </source>
</evidence>
<evidence type="ECO:0000313" key="13">
    <source>
        <dbReference type="Proteomes" id="UP000663444"/>
    </source>
</evidence>
<dbReference type="KEGG" id="ares:IWH25_00755"/>
<accession>A0A974SPA3</accession>
<dbReference type="InterPro" id="IPR036909">
    <property type="entry name" value="Cyt_c-like_dom_sf"/>
</dbReference>
<name>A0A974SPA3_9RHOO</name>
<dbReference type="EMBL" id="CP064781">
    <property type="protein sequence ID" value="QRJ63924.1"/>
    <property type="molecule type" value="Genomic_DNA"/>
</dbReference>
<evidence type="ECO:0000256" key="6">
    <source>
        <dbReference type="ARBA" id="ARBA00022982"/>
    </source>
</evidence>
<dbReference type="Pfam" id="PF00034">
    <property type="entry name" value="Cytochrom_C"/>
    <property type="match status" value="1"/>
</dbReference>
<dbReference type="RefSeq" id="WP_203387454.1">
    <property type="nucleotide sequence ID" value="NZ_CP064781.1"/>
</dbReference>
<reference evidence="12" key="1">
    <citation type="submission" date="2020-11" db="EMBL/GenBank/DDBJ databases">
        <title>Azospira restricta DSM 18626 genome sequence.</title>
        <authorList>
            <person name="Moe W.M."/>
        </authorList>
    </citation>
    <scope>NUCLEOTIDE SEQUENCE</scope>
    <source>
        <strain evidence="12">DSM 18626</strain>
    </source>
</reference>
<evidence type="ECO:0000256" key="2">
    <source>
        <dbReference type="ARBA" id="ARBA00022448"/>
    </source>
</evidence>
<dbReference type="PIRSF" id="PIRSF000005">
    <property type="entry name" value="Cytochrome_c4"/>
    <property type="match status" value="1"/>
</dbReference>
<evidence type="ECO:0000259" key="11">
    <source>
        <dbReference type="PROSITE" id="PS51007"/>
    </source>
</evidence>
<feature type="chain" id="PRO_5037287507" evidence="10">
    <location>
        <begin position="20"/>
        <end position="208"/>
    </location>
</feature>
<evidence type="ECO:0000256" key="5">
    <source>
        <dbReference type="ARBA" id="ARBA00022764"/>
    </source>
</evidence>
<feature type="binding site" description="covalent" evidence="8">
    <location>
        <position position="139"/>
    </location>
    <ligand>
        <name>heme c</name>
        <dbReference type="ChEBI" id="CHEBI:61717"/>
        <label>2</label>
    </ligand>
</feature>
<dbReference type="InterPro" id="IPR009056">
    <property type="entry name" value="Cyt_c-like_dom"/>
</dbReference>
<feature type="binding site" description="axial binding residue" evidence="9">
    <location>
        <position position="143"/>
    </location>
    <ligand>
        <name>heme c</name>
        <dbReference type="ChEBI" id="CHEBI:61717"/>
        <label>2</label>
    </ligand>
    <ligandPart>
        <name>Fe</name>
        <dbReference type="ChEBI" id="CHEBI:18248"/>
    </ligandPart>
</feature>
<keyword evidence="10" id="KW-0732">Signal</keyword>
<evidence type="ECO:0000256" key="7">
    <source>
        <dbReference type="ARBA" id="ARBA00023004"/>
    </source>
</evidence>
<feature type="binding site" description="axial binding residue" evidence="9">
    <location>
        <position position="185"/>
    </location>
    <ligand>
        <name>heme c</name>
        <dbReference type="ChEBI" id="CHEBI:61717"/>
        <label>2</label>
    </ligand>
    <ligandPart>
        <name>Fe</name>
        <dbReference type="ChEBI" id="CHEBI:18248"/>
    </ligandPart>
</feature>
<dbReference type="GO" id="GO:0042597">
    <property type="term" value="C:periplasmic space"/>
    <property type="evidence" value="ECO:0007669"/>
    <property type="project" value="UniProtKB-SubCell"/>
</dbReference>
<dbReference type="InterPro" id="IPR050597">
    <property type="entry name" value="Cytochrome_c_Oxidase_Subunit"/>
</dbReference>
<protein>
    <submittedName>
        <fullName evidence="12">Cytochrome c4</fullName>
    </submittedName>
</protein>
<dbReference type="GO" id="GO:0005506">
    <property type="term" value="F:iron ion binding"/>
    <property type="evidence" value="ECO:0007669"/>
    <property type="project" value="InterPro"/>
</dbReference>
<keyword evidence="2" id="KW-0813">Transport</keyword>
<keyword evidence="4 9" id="KW-0479">Metal-binding</keyword>
<feature type="binding site" description="axial binding residue" evidence="9">
    <location>
        <position position="55"/>
    </location>
    <ligand>
        <name>heme c</name>
        <dbReference type="ChEBI" id="CHEBI:61717"/>
        <label>1</label>
    </ligand>
    <ligandPart>
        <name>Fe</name>
        <dbReference type="ChEBI" id="CHEBI:18248"/>
    </ligandPart>
</feature>
<keyword evidence="13" id="KW-1185">Reference proteome</keyword>
<dbReference type="InterPro" id="IPR024167">
    <property type="entry name" value="Cytochrome_c4-like"/>
</dbReference>
<comment type="PTM">
    <text evidence="8">Binds 2 heme c groups covalently per subunit.</text>
</comment>
<feature type="binding site" description="covalent" evidence="8">
    <location>
        <position position="54"/>
    </location>
    <ligand>
        <name>heme c</name>
        <dbReference type="ChEBI" id="CHEBI:61717"/>
        <label>1</label>
    </ligand>
</feature>
<dbReference type="GO" id="GO:0020037">
    <property type="term" value="F:heme binding"/>
    <property type="evidence" value="ECO:0007669"/>
    <property type="project" value="InterPro"/>
</dbReference>
<dbReference type="Gene3D" id="1.10.760.10">
    <property type="entry name" value="Cytochrome c-like domain"/>
    <property type="match status" value="2"/>
</dbReference>
<evidence type="ECO:0000256" key="8">
    <source>
        <dbReference type="PIRSR" id="PIRSR000005-1"/>
    </source>
</evidence>
<dbReference type="Proteomes" id="UP000663444">
    <property type="component" value="Chromosome"/>
</dbReference>
<evidence type="ECO:0000256" key="3">
    <source>
        <dbReference type="ARBA" id="ARBA00022617"/>
    </source>
</evidence>
<feature type="binding site" description="covalent" evidence="8">
    <location>
        <position position="142"/>
    </location>
    <ligand>
        <name>heme c</name>
        <dbReference type="ChEBI" id="CHEBI:61717"/>
        <label>2</label>
    </ligand>
</feature>
<dbReference type="PROSITE" id="PS51007">
    <property type="entry name" value="CYTC"/>
    <property type="match status" value="2"/>
</dbReference>
<dbReference type="SUPFAM" id="SSF46626">
    <property type="entry name" value="Cytochrome c"/>
    <property type="match status" value="2"/>
</dbReference>
<dbReference type="PANTHER" id="PTHR33751:SF9">
    <property type="entry name" value="CYTOCHROME C4"/>
    <property type="match status" value="1"/>
</dbReference>
<sequence>MIRPTLTLLALLLSAAAAAQPGALDRLRALQANPAASKAAAEQGRQAAFFCVNCHGEDGNSQIPEVPSLAGQNPAYLIEQMRKFGAGERRDPFMQGLIKVLKDEERAQIALYYAAGRPQANKANATLAAQGRSRFEKSCATCHGPRGRGNDAELIPRIAGQKPAYLESSITRYRNRSGERNDPRMTAVTANLAKDEIVALANYLASLD</sequence>
<feature type="domain" description="Cytochrome c" evidence="11">
    <location>
        <begin position="126"/>
        <end position="208"/>
    </location>
</feature>
<feature type="binding site" description="covalent" evidence="8">
    <location>
        <position position="51"/>
    </location>
    <ligand>
        <name>heme c</name>
        <dbReference type="ChEBI" id="CHEBI:61717"/>
        <label>1</label>
    </ligand>
</feature>
<evidence type="ECO:0000256" key="9">
    <source>
        <dbReference type="PIRSR" id="PIRSR000005-2"/>
    </source>
</evidence>
<dbReference type="GO" id="GO:0009055">
    <property type="term" value="F:electron transfer activity"/>
    <property type="evidence" value="ECO:0007669"/>
    <property type="project" value="InterPro"/>
</dbReference>
<feature type="domain" description="Cytochrome c" evidence="11">
    <location>
        <begin position="39"/>
        <end position="117"/>
    </location>
</feature>
<keyword evidence="7 9" id="KW-0408">Iron</keyword>
<keyword evidence="6" id="KW-0249">Electron transport</keyword>
<proteinExistence type="predicted"/>
<evidence type="ECO:0000256" key="4">
    <source>
        <dbReference type="ARBA" id="ARBA00022723"/>
    </source>
</evidence>
<organism evidence="12 13">
    <name type="scientific">Azospira restricta</name>
    <dbReference type="NCBI Taxonomy" id="404405"/>
    <lineage>
        <taxon>Bacteria</taxon>
        <taxon>Pseudomonadati</taxon>
        <taxon>Pseudomonadota</taxon>
        <taxon>Betaproteobacteria</taxon>
        <taxon>Rhodocyclales</taxon>
        <taxon>Rhodocyclaceae</taxon>
        <taxon>Azospira</taxon>
    </lineage>
</organism>
<comment type="subcellular location">
    <subcellularLocation>
        <location evidence="1">Periplasm</location>
    </subcellularLocation>
</comment>
<feature type="binding site" description="axial binding residue" evidence="9">
    <location>
        <position position="94"/>
    </location>
    <ligand>
        <name>heme c</name>
        <dbReference type="ChEBI" id="CHEBI:61717"/>
        <label>1</label>
    </ligand>
    <ligandPart>
        <name>Fe</name>
        <dbReference type="ChEBI" id="CHEBI:18248"/>
    </ligandPart>
</feature>
<evidence type="ECO:0000256" key="10">
    <source>
        <dbReference type="SAM" id="SignalP"/>
    </source>
</evidence>
<dbReference type="AlphaFoldDB" id="A0A974SPA3"/>
<evidence type="ECO:0000313" key="12">
    <source>
        <dbReference type="EMBL" id="QRJ63924.1"/>
    </source>
</evidence>
<keyword evidence="5" id="KW-0574">Periplasm</keyword>
<gene>
    <name evidence="12" type="ORF">IWH25_00755</name>
</gene>
<dbReference type="PANTHER" id="PTHR33751">
    <property type="entry name" value="CBB3-TYPE CYTOCHROME C OXIDASE SUBUNIT FIXP"/>
    <property type="match status" value="1"/>
</dbReference>